<evidence type="ECO:0000256" key="1">
    <source>
        <dbReference type="SAM" id="MobiDB-lite"/>
    </source>
</evidence>
<dbReference type="AlphaFoldDB" id="A0A1Y1Z6Q2"/>
<evidence type="ECO:0000313" key="2">
    <source>
        <dbReference type="EMBL" id="ORY05931.1"/>
    </source>
</evidence>
<protein>
    <submittedName>
        <fullName evidence="2">Uncharacterized protein</fullName>
    </submittedName>
</protein>
<feature type="region of interest" description="Disordered" evidence="1">
    <location>
        <begin position="1"/>
        <end position="88"/>
    </location>
</feature>
<feature type="region of interest" description="Disordered" evidence="1">
    <location>
        <begin position="161"/>
        <end position="185"/>
    </location>
</feature>
<comment type="caution">
    <text evidence="2">The sequence shown here is derived from an EMBL/GenBank/DDBJ whole genome shotgun (WGS) entry which is preliminary data.</text>
</comment>
<dbReference type="Proteomes" id="UP000193144">
    <property type="component" value="Unassembled WGS sequence"/>
</dbReference>
<sequence>MSLGGIPGNGSMGDRTVAAIIPPVTDGRSQPPSSETSLKLRKSVPSLSHRKVRCRFLRPPDTRLSKPPRVHEPREATSGKKLQRRKRPHTTISITPILYLLYYHPYPYGSTSGKLLGVFSDLYTAAAAAGACGATVLPHESSTGELTYLIRTGRLKISAKEIQGDKIKSPGPSQERTRGSRSSSQMLRNYHEGRISLDSHLGADRIIYLVIEESQGSTSCSGAFIEKEKAWHCCVESQHRACSSLELEKETTWADSNGMAHIKGRIKGIGWLHWYLAVFRLDELVEDSFTTR</sequence>
<reference evidence="2 3" key="1">
    <citation type="submission" date="2016-07" db="EMBL/GenBank/DDBJ databases">
        <title>Pervasive Adenine N6-methylation of Active Genes in Fungi.</title>
        <authorList>
            <consortium name="DOE Joint Genome Institute"/>
            <person name="Mondo S.J."/>
            <person name="Dannebaum R.O."/>
            <person name="Kuo R.C."/>
            <person name="Labutti K."/>
            <person name="Haridas S."/>
            <person name="Kuo A."/>
            <person name="Salamov A."/>
            <person name="Ahrendt S.R."/>
            <person name="Lipzen A."/>
            <person name="Sullivan W."/>
            <person name="Andreopoulos W.B."/>
            <person name="Clum A."/>
            <person name="Lindquist E."/>
            <person name="Daum C."/>
            <person name="Ramamoorthy G.K."/>
            <person name="Gryganskyi A."/>
            <person name="Culley D."/>
            <person name="Magnuson J.K."/>
            <person name="James T.Y."/>
            <person name="O'Malley M.A."/>
            <person name="Stajich J.E."/>
            <person name="Spatafora J.W."/>
            <person name="Visel A."/>
            <person name="Grigoriev I.V."/>
        </authorList>
    </citation>
    <scope>NUCLEOTIDE SEQUENCE [LARGE SCALE GENOMIC DNA]</scope>
    <source>
        <strain evidence="2 3">CBS 115471</strain>
    </source>
</reference>
<feature type="compositionally biased region" description="Polar residues" evidence="1">
    <location>
        <begin position="27"/>
        <end position="37"/>
    </location>
</feature>
<dbReference type="OrthoDB" id="3788651at2759"/>
<evidence type="ECO:0000313" key="3">
    <source>
        <dbReference type="Proteomes" id="UP000193144"/>
    </source>
</evidence>
<feature type="compositionally biased region" description="Gly residues" evidence="1">
    <location>
        <begin position="1"/>
        <end position="11"/>
    </location>
</feature>
<organism evidence="2 3">
    <name type="scientific">Clohesyomyces aquaticus</name>
    <dbReference type="NCBI Taxonomy" id="1231657"/>
    <lineage>
        <taxon>Eukaryota</taxon>
        <taxon>Fungi</taxon>
        <taxon>Dikarya</taxon>
        <taxon>Ascomycota</taxon>
        <taxon>Pezizomycotina</taxon>
        <taxon>Dothideomycetes</taxon>
        <taxon>Pleosporomycetidae</taxon>
        <taxon>Pleosporales</taxon>
        <taxon>Lindgomycetaceae</taxon>
        <taxon>Clohesyomyces</taxon>
    </lineage>
</organism>
<accession>A0A1Y1Z6Q2</accession>
<gene>
    <name evidence="2" type="ORF">BCR34DRAFT_571719</name>
</gene>
<feature type="compositionally biased region" description="Basic and acidic residues" evidence="1">
    <location>
        <begin position="58"/>
        <end position="78"/>
    </location>
</feature>
<keyword evidence="3" id="KW-1185">Reference proteome</keyword>
<dbReference type="EMBL" id="MCFA01000121">
    <property type="protein sequence ID" value="ORY05931.1"/>
    <property type="molecule type" value="Genomic_DNA"/>
</dbReference>
<proteinExistence type="predicted"/>
<name>A0A1Y1Z6Q2_9PLEO</name>